<evidence type="ECO:0000259" key="12">
    <source>
        <dbReference type="PROSITE" id="PS52039"/>
    </source>
</evidence>
<feature type="site" description="Interaction with DNA" evidence="8">
    <location>
        <position position="51"/>
    </location>
</feature>
<dbReference type="PRINTS" id="PR00417">
    <property type="entry name" value="PRTPISMRASEI"/>
</dbReference>
<evidence type="ECO:0000313" key="13">
    <source>
        <dbReference type="EMBL" id="QSB14308.1"/>
    </source>
</evidence>
<evidence type="ECO:0000256" key="8">
    <source>
        <dbReference type="HAMAP-Rule" id="MF_00952"/>
    </source>
</evidence>
<feature type="site" description="Interaction with DNA" evidence="8">
    <location>
        <position position="170"/>
    </location>
</feature>
<dbReference type="Gene3D" id="1.10.460.10">
    <property type="entry name" value="Topoisomerase I, domain 2"/>
    <property type="match status" value="1"/>
</dbReference>
<dbReference type="SMART" id="SM00436">
    <property type="entry name" value="TOP1Bc"/>
    <property type="match status" value="1"/>
</dbReference>
<dbReference type="HAMAP" id="MF_00952">
    <property type="entry name" value="Topoisom_1_prok"/>
    <property type="match status" value="1"/>
</dbReference>
<dbReference type="CDD" id="cd00186">
    <property type="entry name" value="TOP1Ac"/>
    <property type="match status" value="1"/>
</dbReference>
<evidence type="ECO:0000256" key="9">
    <source>
        <dbReference type="SAM" id="Coils"/>
    </source>
</evidence>
<evidence type="ECO:0000256" key="4">
    <source>
        <dbReference type="ARBA" id="ARBA00022842"/>
    </source>
</evidence>
<feature type="site" description="Interaction with DNA" evidence="8">
    <location>
        <position position="179"/>
    </location>
</feature>
<feature type="site" description="Interaction with DNA" evidence="8">
    <location>
        <position position="548"/>
    </location>
</feature>
<feature type="site" description="Interaction with DNA" evidence="8">
    <location>
        <position position="174"/>
    </location>
</feature>
<evidence type="ECO:0000313" key="14">
    <source>
        <dbReference type="Proteomes" id="UP000662857"/>
    </source>
</evidence>
<feature type="region of interest" description="Disordered" evidence="10">
    <location>
        <begin position="675"/>
        <end position="711"/>
    </location>
</feature>
<keyword evidence="5 8" id="KW-0799">Topoisomerase</keyword>
<dbReference type="InterPro" id="IPR025589">
    <property type="entry name" value="Toprim_C_rpt"/>
</dbReference>
<dbReference type="InterPro" id="IPR013497">
    <property type="entry name" value="Topo_IA_cen"/>
</dbReference>
<dbReference type="EMBL" id="CP070499">
    <property type="protein sequence ID" value="QSB14308.1"/>
    <property type="molecule type" value="Genomic_DNA"/>
</dbReference>
<dbReference type="SMART" id="SM00493">
    <property type="entry name" value="TOPRIM"/>
    <property type="match status" value="1"/>
</dbReference>
<keyword evidence="4" id="KW-0460">Magnesium</keyword>
<keyword evidence="3" id="KW-0479">Metal-binding</keyword>
<dbReference type="EC" id="5.6.2.1" evidence="8"/>
<dbReference type="GO" id="GO:0006265">
    <property type="term" value="P:DNA topological change"/>
    <property type="evidence" value="ECO:0007669"/>
    <property type="project" value="UniProtKB-UniRule"/>
</dbReference>
<feature type="domain" description="Toprim" evidence="11">
    <location>
        <begin position="21"/>
        <end position="145"/>
    </location>
</feature>
<dbReference type="Gene3D" id="1.10.290.10">
    <property type="entry name" value="Topoisomerase I, domain 4"/>
    <property type="match status" value="1"/>
</dbReference>
<dbReference type="InterPro" id="IPR003601">
    <property type="entry name" value="Topo_IA_2"/>
</dbReference>
<evidence type="ECO:0000256" key="3">
    <source>
        <dbReference type="ARBA" id="ARBA00022723"/>
    </source>
</evidence>
<name>A0A895YKE7_9ACTN</name>
<dbReference type="GO" id="GO:0046872">
    <property type="term" value="F:metal ion binding"/>
    <property type="evidence" value="ECO:0007669"/>
    <property type="project" value="UniProtKB-KW"/>
</dbReference>
<evidence type="ECO:0000256" key="5">
    <source>
        <dbReference type="ARBA" id="ARBA00023029"/>
    </source>
</evidence>
<keyword evidence="6 8" id="KW-0238">DNA-binding</keyword>
<dbReference type="Gene3D" id="3.40.50.140">
    <property type="match status" value="1"/>
</dbReference>
<dbReference type="GO" id="GO:0003677">
    <property type="term" value="F:DNA binding"/>
    <property type="evidence" value="ECO:0007669"/>
    <property type="project" value="UniProtKB-KW"/>
</dbReference>
<dbReference type="InterPro" id="IPR023405">
    <property type="entry name" value="Topo_IA_core_domain"/>
</dbReference>
<dbReference type="NCBIfam" id="TIGR01051">
    <property type="entry name" value="topA_bact"/>
    <property type="match status" value="1"/>
</dbReference>
<evidence type="ECO:0000256" key="10">
    <source>
        <dbReference type="SAM" id="MobiDB-lite"/>
    </source>
</evidence>
<accession>A0A895YKE7</accession>
<feature type="region of interest" description="Interaction with DNA" evidence="8">
    <location>
        <begin position="194"/>
        <end position="199"/>
    </location>
</feature>
<dbReference type="Gene3D" id="2.70.20.10">
    <property type="entry name" value="Topoisomerase I, domain 3"/>
    <property type="match status" value="1"/>
</dbReference>
<keyword evidence="9" id="KW-0175">Coiled coil</keyword>
<dbReference type="GO" id="GO:0003917">
    <property type="term" value="F:DNA topoisomerase type I (single strand cut, ATP-independent) activity"/>
    <property type="evidence" value="ECO:0007669"/>
    <property type="project" value="UniProtKB-UniRule"/>
</dbReference>
<sequence length="982" mass="106381">MSDSTRDRRRAVPSTATDKRTRLVVVESPAKARTISGYLGPGWVVEASLGHIRDLPAGAKQMPEKFKKEPWAYLGVNVDHDFEPVYIINPDRSKHVTKLRALLKEADELYLATDEDREGEAIAWHLVEALKPKVPIRRMVFHEITKPAIQAAIANPRDINRDLVDAQETRRILDRLYGYDVSAVLWKKVQRGLSAGRVQSVATRVVVDRERARMAFRSAEYWDIAATLAVVPDSVGEGPRTFGATLIALDGDRIATGKDFEPTTGAVKPGSGVVHLDGDGARGLAARLADRPFAVTRVETKPYRRRPYPPFITSTLQQEAARKLRMSSAVTMRVAQRLYENGYITYMRTDSVNLSDTAIAAARTQVAELFGDRFVPPQPRRYTGKVKNAQEAHEAIRPAGDAFRTPGDIAEEVSAEELRLYELIWRRTIASQMTDAVGQSVSVRIRAVSNAGEECDFAATGKTIIDPGFLKAYVESSDDADAEAEDAERRLPNLAKDQPLTAEELQAVGHTTAPPARYTEASLVKALEERGIGRPSTYASIMQTIQDRGYVFKRGQALIPSFTAFAVVGLMERHYPRLVDYDFTAAMEDELDGIAAGEAARIDFLRAFYFGAGDDLGGEGSIARAGGLKRLVTEQLGEIDARSVNSIPLFTDEDGRTVVVRVGRYGPYLQRFRAEEETAPAAGGGEGDGGGESDGDRDRAPIPDGVAPDELTPEKVAELFLGGGGERKLGEHPDTGEPIVLKSGRYGPYVSHGEKNASLLRSHSPEQLTLADALKVLSLPRVVGTDEAGEEILVASGRYGPYLKRGSDTRSLENEEQLFTLTVAEALALLAAPKTRGRRAPAPPLKELGADPLTEKAVVIKDGRFGPYVTDGETNASLRRGMTVEGMTLEQASQMLMERRAAGPAPKKAGKKAAPKKTTAKKTTAKKAAESTAKQATAKKAAPKKATAKQAAAKKTTAKKTTAKKSTTAQASAEQAAGASDT</sequence>
<feature type="compositionally biased region" description="Low complexity" evidence="10">
    <location>
        <begin position="964"/>
        <end position="982"/>
    </location>
</feature>
<evidence type="ECO:0000259" key="11">
    <source>
        <dbReference type="PROSITE" id="PS50880"/>
    </source>
</evidence>
<comment type="function">
    <text evidence="8">Releases the supercoiling and torsional tension of DNA, which is introduced during the DNA replication and transcription, by transiently cleaving and rejoining one strand of the DNA duplex. Introduces a single-strand break via transesterification at a target site in duplex DNA. The scissile phosphodiester is attacked by the catalytic tyrosine of the enzyme, resulting in the formation of a DNA-(5'-phosphotyrosyl)-enzyme intermediate and the expulsion of a 3'-OH DNA strand. The free DNA strand then undergoes passage around the unbroken strand, thus removing DNA supercoils. Finally, in the religation step, the DNA 3'-OH attacks the covalent intermediate to expel the active-site tyrosine and restore the DNA phosphodiester backbone.</text>
</comment>
<dbReference type="Pfam" id="PF01751">
    <property type="entry name" value="Toprim"/>
    <property type="match status" value="1"/>
</dbReference>
<evidence type="ECO:0000256" key="1">
    <source>
        <dbReference type="ARBA" id="ARBA00000213"/>
    </source>
</evidence>
<dbReference type="InterPro" id="IPR000380">
    <property type="entry name" value="Topo_IA"/>
</dbReference>
<dbReference type="PROSITE" id="PS50880">
    <property type="entry name" value="TOPRIM"/>
    <property type="match status" value="1"/>
</dbReference>
<dbReference type="Pfam" id="PF13368">
    <property type="entry name" value="Toprim_C_rpt"/>
    <property type="match status" value="4"/>
</dbReference>
<feature type="compositionally biased region" description="Basic residues" evidence="10">
    <location>
        <begin position="908"/>
        <end position="925"/>
    </location>
</feature>
<dbReference type="InterPro" id="IPR013824">
    <property type="entry name" value="Topo_IA_cen_sub1"/>
</dbReference>
<feature type="site" description="Interaction with DNA" evidence="8">
    <location>
        <position position="186"/>
    </location>
</feature>
<dbReference type="Pfam" id="PF01131">
    <property type="entry name" value="Topoisom_bac"/>
    <property type="match status" value="1"/>
</dbReference>
<dbReference type="SMART" id="SM00437">
    <property type="entry name" value="TOP1Ac"/>
    <property type="match status" value="1"/>
</dbReference>
<protein>
    <recommendedName>
        <fullName evidence="8">DNA topoisomerase 1</fullName>
        <ecNumber evidence="8">5.6.2.1</ecNumber>
    </recommendedName>
    <alternativeName>
        <fullName evidence="8">DNA topoisomerase I</fullName>
    </alternativeName>
</protein>
<feature type="region of interest" description="Disordered" evidence="10">
    <location>
        <begin position="900"/>
        <end position="982"/>
    </location>
</feature>
<dbReference type="InterPro" id="IPR003602">
    <property type="entry name" value="Topo_IA_DNA-bd_dom"/>
</dbReference>
<dbReference type="PROSITE" id="PS52039">
    <property type="entry name" value="TOPO_IA_2"/>
    <property type="match status" value="1"/>
</dbReference>
<dbReference type="AlphaFoldDB" id="A0A895YKE7"/>
<feature type="site" description="Interaction with DNA" evidence="8">
    <location>
        <position position="348"/>
    </location>
</feature>
<dbReference type="CDD" id="cd03363">
    <property type="entry name" value="TOPRIM_TopoIA_TopoI"/>
    <property type="match status" value="1"/>
</dbReference>
<comment type="similarity">
    <text evidence="2 8">Belongs to the type IA topoisomerase family.</text>
</comment>
<evidence type="ECO:0000256" key="6">
    <source>
        <dbReference type="ARBA" id="ARBA00023125"/>
    </source>
</evidence>
<dbReference type="SUPFAM" id="SSF56712">
    <property type="entry name" value="Prokaryotic type I DNA topoisomerase"/>
    <property type="match status" value="1"/>
</dbReference>
<feature type="coiled-coil region" evidence="9">
    <location>
        <begin position="470"/>
        <end position="497"/>
    </location>
</feature>
<feature type="active site" description="O-(5'-phospho-DNA)-tyrosine intermediate" evidence="8">
    <location>
        <position position="346"/>
    </location>
</feature>
<keyword evidence="14" id="KW-1185">Reference proteome</keyword>
<feature type="domain" description="Topo IA-type catalytic" evidence="12">
    <location>
        <begin position="160"/>
        <end position="616"/>
    </location>
</feature>
<dbReference type="InterPro" id="IPR013826">
    <property type="entry name" value="Topo_IA_cen_sub3"/>
</dbReference>
<dbReference type="InterPro" id="IPR005733">
    <property type="entry name" value="TopoI_bac-type"/>
</dbReference>
<dbReference type="PROSITE" id="PS00396">
    <property type="entry name" value="TOPO_IA_1"/>
    <property type="match status" value="1"/>
</dbReference>
<dbReference type="Proteomes" id="UP000662857">
    <property type="component" value="Chromosome"/>
</dbReference>
<dbReference type="InterPro" id="IPR028612">
    <property type="entry name" value="Topoisom_1_IA"/>
</dbReference>
<evidence type="ECO:0000256" key="7">
    <source>
        <dbReference type="ARBA" id="ARBA00023235"/>
    </source>
</evidence>
<dbReference type="InterPro" id="IPR034149">
    <property type="entry name" value="TOPRIM_TopoI"/>
</dbReference>
<organism evidence="13 14">
    <name type="scientific">Natronosporangium hydrolyticum</name>
    <dbReference type="NCBI Taxonomy" id="2811111"/>
    <lineage>
        <taxon>Bacteria</taxon>
        <taxon>Bacillati</taxon>
        <taxon>Actinomycetota</taxon>
        <taxon>Actinomycetes</taxon>
        <taxon>Micromonosporales</taxon>
        <taxon>Micromonosporaceae</taxon>
        <taxon>Natronosporangium</taxon>
    </lineage>
</organism>
<reference evidence="13" key="1">
    <citation type="submission" date="2021-02" db="EMBL/GenBank/DDBJ databases">
        <title>Natrosporangium hydrolyticum gen. nov., sp. nov, a haloalkaliphilic actinobacterium from a soda solonchak soil.</title>
        <authorList>
            <person name="Sorokin D.Y."/>
            <person name="Khijniak T.V."/>
            <person name="Zakharycheva A.P."/>
            <person name="Boueva O.V."/>
            <person name="Ariskina E.V."/>
            <person name="Hahnke R.L."/>
            <person name="Bunk B."/>
            <person name="Sproer C."/>
            <person name="Schumann P."/>
            <person name="Evtushenko L.I."/>
            <person name="Kublanov I.V."/>
        </authorList>
    </citation>
    <scope>NUCLEOTIDE SEQUENCE</scope>
    <source>
        <strain evidence="13">DSM 106523</strain>
    </source>
</reference>
<dbReference type="InterPro" id="IPR013825">
    <property type="entry name" value="Topo_IA_cen_sub2"/>
</dbReference>
<feature type="compositionally biased region" description="Low complexity" evidence="10">
    <location>
        <begin position="930"/>
        <end position="940"/>
    </location>
</feature>
<comment type="catalytic activity">
    <reaction evidence="1 8">
        <text>ATP-independent breakage of single-stranded DNA, followed by passage and rejoining.</text>
        <dbReference type="EC" id="5.6.2.1"/>
    </reaction>
</comment>
<keyword evidence="7 8" id="KW-0413">Isomerase</keyword>
<proteinExistence type="inferred from homology"/>
<gene>
    <name evidence="8 13" type="primary">topA</name>
    <name evidence="13" type="ORF">JQS43_22850</name>
</gene>
<dbReference type="InterPro" id="IPR023406">
    <property type="entry name" value="Topo_IA_AS"/>
</dbReference>
<evidence type="ECO:0000256" key="2">
    <source>
        <dbReference type="ARBA" id="ARBA00009446"/>
    </source>
</evidence>
<dbReference type="PANTHER" id="PTHR42785:SF1">
    <property type="entry name" value="DNA TOPOISOMERASE"/>
    <property type="match status" value="1"/>
</dbReference>
<dbReference type="KEGG" id="nhy:JQS43_22850"/>
<dbReference type="InterPro" id="IPR006171">
    <property type="entry name" value="TOPRIM_dom"/>
</dbReference>
<dbReference type="PANTHER" id="PTHR42785">
    <property type="entry name" value="DNA TOPOISOMERASE, TYPE IA, CORE"/>
    <property type="match status" value="1"/>
</dbReference>
<feature type="site" description="Interaction with DNA" evidence="8">
    <location>
        <position position="171"/>
    </location>
</feature>
<comment type="subunit">
    <text evidence="8">Monomer.</text>
</comment>